<evidence type="ECO:0000313" key="1">
    <source>
        <dbReference type="EMBL" id="MEQ2204634.1"/>
    </source>
</evidence>
<evidence type="ECO:0008006" key="3">
    <source>
        <dbReference type="Google" id="ProtNLM"/>
    </source>
</evidence>
<reference evidence="1 2" key="1">
    <citation type="submission" date="2021-06" db="EMBL/GenBank/DDBJ databases">
        <authorList>
            <person name="Palmer J.M."/>
        </authorList>
    </citation>
    <scope>NUCLEOTIDE SEQUENCE [LARGE SCALE GENOMIC DNA]</scope>
    <source>
        <strain evidence="1 2">XC_2019</strain>
        <tissue evidence="1">Muscle</tissue>
    </source>
</reference>
<proteinExistence type="predicted"/>
<name>A0ABV0R912_9TELE</name>
<comment type="caution">
    <text evidence="1">The sequence shown here is derived from an EMBL/GenBank/DDBJ whole genome shotgun (WGS) entry which is preliminary data.</text>
</comment>
<keyword evidence="2" id="KW-1185">Reference proteome</keyword>
<dbReference type="EMBL" id="JAHRIN010036961">
    <property type="protein sequence ID" value="MEQ2204634.1"/>
    <property type="molecule type" value="Genomic_DNA"/>
</dbReference>
<dbReference type="Proteomes" id="UP001434883">
    <property type="component" value="Unassembled WGS sequence"/>
</dbReference>
<protein>
    <recommendedName>
        <fullName evidence="3">Vomeronasal type-1 receptor</fullName>
    </recommendedName>
</protein>
<evidence type="ECO:0000313" key="2">
    <source>
        <dbReference type="Proteomes" id="UP001434883"/>
    </source>
</evidence>
<organism evidence="1 2">
    <name type="scientific">Xenoophorus captivus</name>
    <dbReference type="NCBI Taxonomy" id="1517983"/>
    <lineage>
        <taxon>Eukaryota</taxon>
        <taxon>Metazoa</taxon>
        <taxon>Chordata</taxon>
        <taxon>Craniata</taxon>
        <taxon>Vertebrata</taxon>
        <taxon>Euteleostomi</taxon>
        <taxon>Actinopterygii</taxon>
        <taxon>Neopterygii</taxon>
        <taxon>Teleostei</taxon>
        <taxon>Neoteleostei</taxon>
        <taxon>Acanthomorphata</taxon>
        <taxon>Ovalentaria</taxon>
        <taxon>Atherinomorphae</taxon>
        <taxon>Cyprinodontiformes</taxon>
        <taxon>Goodeidae</taxon>
        <taxon>Xenoophorus</taxon>
    </lineage>
</organism>
<gene>
    <name evidence="1" type="ORF">XENOCAPTIV_016163</name>
</gene>
<sequence length="136" mass="15728">MCIAAWNGEDVGTDFSQVHQWEICFGKQLQIRLLTVATFYFWGAENSFHHGIFLIESIHINVFQFAVLDYITVLFIRHSSCKAEPRLHSSTSTNSQNSFSCAFLLAEMLKWLYTFNTTFSMSRSKLPAAYRSFSKY</sequence>
<accession>A0ABV0R912</accession>